<dbReference type="KEGG" id="rsa:RSal33209_0559"/>
<organism evidence="1 2">
    <name type="scientific">Renibacterium salmoninarum (strain ATCC 33209 / DSM 20767 / JCM 11484 / NBRC 15589 / NCIMB 2235)</name>
    <dbReference type="NCBI Taxonomy" id="288705"/>
    <lineage>
        <taxon>Bacteria</taxon>
        <taxon>Bacillati</taxon>
        <taxon>Actinomycetota</taxon>
        <taxon>Actinomycetes</taxon>
        <taxon>Micrococcales</taxon>
        <taxon>Micrococcaceae</taxon>
        <taxon>Renibacterium</taxon>
    </lineage>
</organism>
<keyword evidence="2" id="KW-1185">Reference proteome</keyword>
<dbReference type="AlphaFoldDB" id="A9WL39"/>
<proteinExistence type="predicted"/>
<sequence>MVSQLTGTWLQGATATWLAAAATERAELSRRRRTEVFQRPGGFLDLASNDY</sequence>
<name>A9WL39_RENSM</name>
<accession>A9WL39</accession>
<gene>
    <name evidence="1" type="ordered locus">RSal33209_0559</name>
</gene>
<dbReference type="STRING" id="288705.RSal33209_0559"/>
<dbReference type="HOGENOM" id="CLU_3103008_0_0_11"/>
<dbReference type="Proteomes" id="UP000002007">
    <property type="component" value="Chromosome"/>
</dbReference>
<reference evidence="2" key="1">
    <citation type="journal article" date="2008" name="J. Bacteriol.">
        <title>Genome sequence of the fish pathogen Renibacterium salmoninarum suggests reductive evolution away from an environmental Arthrobacter ancestor.</title>
        <authorList>
            <person name="Wiens G.D."/>
            <person name="Rockey D.D."/>
            <person name="Wu Z."/>
            <person name="Chang J."/>
            <person name="Levy R."/>
            <person name="Crane S."/>
            <person name="Chen D.S."/>
            <person name="Capri G.R."/>
            <person name="Burnett J.R."/>
            <person name="Sudheesh P.S."/>
            <person name="Schipma M.J."/>
            <person name="Burd H."/>
            <person name="Bhattacharyya A."/>
            <person name="Rhodes L.D."/>
            <person name="Kaul R."/>
            <person name="Strom M.S."/>
        </authorList>
    </citation>
    <scope>NUCLEOTIDE SEQUENCE [LARGE SCALE GENOMIC DNA]</scope>
    <source>
        <strain evidence="2">ATCC 33209 / DSM 20767 / JCM 11484 / NBRC 15589 / NCIMB 2235</strain>
    </source>
</reference>
<protein>
    <submittedName>
        <fullName evidence="1">Hypothetical membrane protein</fullName>
    </submittedName>
</protein>
<dbReference type="EMBL" id="CP000910">
    <property type="protein sequence ID" value="ABY22308.1"/>
    <property type="molecule type" value="Genomic_DNA"/>
</dbReference>
<evidence type="ECO:0000313" key="2">
    <source>
        <dbReference type="Proteomes" id="UP000002007"/>
    </source>
</evidence>
<evidence type="ECO:0000313" key="1">
    <source>
        <dbReference type="EMBL" id="ABY22308.1"/>
    </source>
</evidence>